<feature type="compositionally biased region" description="Polar residues" evidence="1">
    <location>
        <begin position="1"/>
        <end position="12"/>
    </location>
</feature>
<dbReference type="AlphaFoldDB" id="A0A396ILN0"/>
<evidence type="ECO:0000259" key="4">
    <source>
        <dbReference type="Pfam" id="PF22936"/>
    </source>
</evidence>
<feature type="domain" description="Retrotransposon Copia-like N-terminal" evidence="3">
    <location>
        <begin position="19"/>
        <end position="65"/>
    </location>
</feature>
<reference evidence="5" key="1">
    <citation type="journal article" date="2018" name="Nat. Plants">
        <title>Whole-genome landscape of Medicago truncatula symbiotic genes.</title>
        <authorList>
            <person name="Pecrix Y."/>
            <person name="Gamas P."/>
            <person name="Carrere S."/>
        </authorList>
    </citation>
    <scope>NUCLEOTIDE SEQUENCE</scope>
    <source>
        <tissue evidence="5">Leaves</tissue>
    </source>
</reference>
<sequence>MVRNNNNNQDQSLDPYFVHPSENSSTVSVTPQLNGDNYHSWSMKMRRALAMKNKFKFVDGSIEVPDEHDLNRAAWERCNNLVHTWIINSISPSIAQSVVFIENAMDMWNDLKDRFMRGDRIRVAQLQQEISNLKQGSKKVTEYFTELRGLWEELDQYRPMPHCTCPIPCSCLAMRNAKGFRLEDRIIQFLIGLNEEYQSVTSQVLLMDPLPQINRVFSMIMQQERKAQYGIIVAPASVVEDTSARLVNAVDAQRQFGRGRGNAGFQGRGRGNGRVCNFCGRSNHTMETCYKKHGFPPNWGRGGGNSYGSSSASANMVESEKYDAKGTSNVAKNDDGGMMLTRDQYQNLMALLEKNAIDAKANMMKASSSVANIGGNFYEHSKNYDDTSWIVDTGATHNTCYDINWFITYKEIDPISVKLPNNNIVQAFCKGKVQLNCYRDFRVSSH</sequence>
<evidence type="ECO:0000256" key="1">
    <source>
        <dbReference type="SAM" id="MobiDB-lite"/>
    </source>
</evidence>
<dbReference type="InterPro" id="IPR054722">
    <property type="entry name" value="PolX-like_BBD"/>
</dbReference>
<comment type="caution">
    <text evidence="5">The sequence shown here is derived from an EMBL/GenBank/DDBJ whole genome shotgun (WGS) entry which is preliminary data.</text>
</comment>
<evidence type="ECO:0000259" key="3">
    <source>
        <dbReference type="Pfam" id="PF14244"/>
    </source>
</evidence>
<name>A0A396ILN0_MEDTR</name>
<organism evidence="5">
    <name type="scientific">Medicago truncatula</name>
    <name type="common">Barrel medic</name>
    <name type="synonym">Medicago tribuloides</name>
    <dbReference type="NCBI Taxonomy" id="3880"/>
    <lineage>
        <taxon>Eukaryota</taxon>
        <taxon>Viridiplantae</taxon>
        <taxon>Streptophyta</taxon>
        <taxon>Embryophyta</taxon>
        <taxon>Tracheophyta</taxon>
        <taxon>Spermatophyta</taxon>
        <taxon>Magnoliopsida</taxon>
        <taxon>eudicotyledons</taxon>
        <taxon>Gunneridae</taxon>
        <taxon>Pentapetalae</taxon>
        <taxon>rosids</taxon>
        <taxon>fabids</taxon>
        <taxon>Fabales</taxon>
        <taxon>Fabaceae</taxon>
        <taxon>Papilionoideae</taxon>
        <taxon>50 kb inversion clade</taxon>
        <taxon>NPAAA clade</taxon>
        <taxon>Hologalegina</taxon>
        <taxon>IRL clade</taxon>
        <taxon>Trifolieae</taxon>
        <taxon>Medicago</taxon>
    </lineage>
</organism>
<dbReference type="Pfam" id="PF14244">
    <property type="entry name" value="Retrotran_gag_3"/>
    <property type="match status" value="1"/>
</dbReference>
<feature type="compositionally biased region" description="Polar residues" evidence="1">
    <location>
        <begin position="21"/>
        <end position="31"/>
    </location>
</feature>
<evidence type="ECO:0000313" key="5">
    <source>
        <dbReference type="EMBL" id="RHN65731.1"/>
    </source>
</evidence>
<dbReference type="Pfam" id="PF03732">
    <property type="entry name" value="Retrotrans_gag"/>
    <property type="match status" value="1"/>
</dbReference>
<dbReference type="InterPro" id="IPR029472">
    <property type="entry name" value="Copia-like_N"/>
</dbReference>
<dbReference type="PANTHER" id="PTHR37610">
    <property type="entry name" value="CCHC-TYPE DOMAIN-CONTAINING PROTEIN"/>
    <property type="match status" value="1"/>
</dbReference>
<evidence type="ECO:0000259" key="2">
    <source>
        <dbReference type="Pfam" id="PF03732"/>
    </source>
</evidence>
<proteinExistence type="predicted"/>
<accession>A0A396ILN0</accession>
<dbReference type="InterPro" id="IPR005162">
    <property type="entry name" value="Retrotrans_gag_dom"/>
</dbReference>
<feature type="domain" description="Retrovirus-related Pol polyprotein from transposon TNT 1-94-like beta-barrel" evidence="4">
    <location>
        <begin position="389"/>
        <end position="439"/>
    </location>
</feature>
<dbReference type="Gramene" id="rna13609">
    <property type="protein sequence ID" value="RHN65731.1"/>
    <property type="gene ID" value="gene13609"/>
</dbReference>
<dbReference type="Pfam" id="PF22936">
    <property type="entry name" value="Pol_BBD"/>
    <property type="match status" value="1"/>
</dbReference>
<feature type="region of interest" description="Disordered" evidence="1">
    <location>
        <begin position="1"/>
        <end position="31"/>
    </location>
</feature>
<protein>
    <submittedName>
        <fullName evidence="5">Putative transcription factor interactor and regulator CCHC(Zn) family</fullName>
    </submittedName>
</protein>
<dbReference type="EMBL" id="PSQE01000003">
    <property type="protein sequence ID" value="RHN65731.1"/>
    <property type="molecule type" value="Genomic_DNA"/>
</dbReference>
<feature type="domain" description="Retrotransposon gag" evidence="2">
    <location>
        <begin position="83"/>
        <end position="159"/>
    </location>
</feature>
<dbReference type="PANTHER" id="PTHR37610:SF55">
    <property type="entry name" value="RETROTRANSPOSON COPIA-LIKE N-TERMINAL DOMAIN-CONTAINING PROTEIN"/>
    <property type="match status" value="1"/>
</dbReference>
<dbReference type="Proteomes" id="UP000265566">
    <property type="component" value="Chromosome 3"/>
</dbReference>
<gene>
    <name evidence="5" type="ORF">MtrunA17_Chr3g0083121</name>
</gene>